<dbReference type="AlphaFoldDB" id="A0A2U9INZ8"/>
<evidence type="ECO:0000259" key="2">
    <source>
        <dbReference type="Pfam" id="PF01658"/>
    </source>
</evidence>
<dbReference type="Proteomes" id="UP000248410">
    <property type="component" value="Chromosome"/>
</dbReference>
<evidence type="ECO:0000256" key="1">
    <source>
        <dbReference type="ARBA" id="ARBA00010813"/>
    </source>
</evidence>
<reference evidence="3 4" key="1">
    <citation type="submission" date="2018-05" db="EMBL/GenBank/DDBJ databases">
        <title>Complete Genome Sequences of Extremely Thermoacidophilic, Metal-Mobilizing Type-Strain Members of the Archaeal Family Sulfolobaceae: Acidianus brierleyi DSM-1651T, Acidianus sulfidivorans DSM-18786T, Metallosphaera hakonensis DSM-7519T, and Metallosphaera prunae DSM-10039T.</title>
        <authorList>
            <person name="Counts J.A."/>
            <person name="Kelly R.M."/>
        </authorList>
    </citation>
    <scope>NUCLEOTIDE SEQUENCE [LARGE SCALE GENOMIC DNA]</scope>
    <source>
        <strain evidence="3 4">JP7</strain>
    </source>
</reference>
<dbReference type="PIRSF" id="PIRSF015578">
    <property type="entry name" value="Myoinos-ppht_syn"/>
    <property type="match status" value="1"/>
</dbReference>
<organism evidence="3 4">
    <name type="scientific">Acidianus sulfidivorans JP7</name>
    <dbReference type="NCBI Taxonomy" id="619593"/>
    <lineage>
        <taxon>Archaea</taxon>
        <taxon>Thermoproteota</taxon>
        <taxon>Thermoprotei</taxon>
        <taxon>Sulfolobales</taxon>
        <taxon>Sulfolobaceae</taxon>
        <taxon>Acidianus</taxon>
    </lineage>
</organism>
<comment type="similarity">
    <text evidence="1">Belongs to the myo-inositol 1-phosphate synthase family.</text>
</comment>
<dbReference type="KEGG" id="asul:DFR86_09555"/>
<evidence type="ECO:0000313" key="3">
    <source>
        <dbReference type="EMBL" id="AWR97768.1"/>
    </source>
</evidence>
<keyword evidence="4" id="KW-1185">Reference proteome</keyword>
<dbReference type="InterPro" id="IPR052199">
    <property type="entry name" value="MIPS"/>
</dbReference>
<accession>A0A2U9INZ8</accession>
<name>A0A2U9INZ8_9CREN</name>
<sequence length="363" mass="39882">MIRIAIAGLGNCASMLIQGIEYYKKMGDDFYEGLITPVIGNYKVTDIELVAAFDISKNKIGKDVSEAIFQQPNITPKITEMEKLGVKVSPGPVLDGVAPHMKDVFNPIQEQVNLDSVIDTLKESKADILINLLPVGSENASRLYADAALNAGTAFINAIPVFIASDPTGKYPELFAKKGLPIAGDDIKGQVGATIFHRAITSLFRLRGVKVEETYQLNVGGNTDFLNMKTEERLHSKRISKTKAVTSTLDNEDEIEKEGKIRIGPSDYIPFLGNTKVAYIYVKGSGFAGMPIKVEASLEVDDKSNCAAVLVDVIRAVKLALDKKIGGPLIKVSAFYFKHPPIQAKDDDEAYKWFEEFMRDMRN</sequence>
<dbReference type="RefSeq" id="WP_110380658.1">
    <property type="nucleotide sequence ID" value="NZ_CP029288.2"/>
</dbReference>
<dbReference type="Gene3D" id="3.40.50.720">
    <property type="entry name" value="NAD(P)-binding Rossmann-like Domain"/>
    <property type="match status" value="1"/>
</dbReference>
<gene>
    <name evidence="3" type="ORF">DFR86_09555</name>
</gene>
<dbReference type="GO" id="GO:0006021">
    <property type="term" value="P:inositol biosynthetic process"/>
    <property type="evidence" value="ECO:0007669"/>
    <property type="project" value="InterPro"/>
</dbReference>
<dbReference type="SUPFAM" id="SSF55347">
    <property type="entry name" value="Glyceraldehyde-3-phosphate dehydrogenase-like, C-terminal domain"/>
    <property type="match status" value="1"/>
</dbReference>
<dbReference type="Pfam" id="PF01658">
    <property type="entry name" value="Inos-1-P_synth"/>
    <property type="match status" value="1"/>
</dbReference>
<feature type="domain" description="Myo-inositol-1-phosphate synthase GAPDH-like" evidence="2">
    <location>
        <begin position="192"/>
        <end position="302"/>
    </location>
</feature>
<dbReference type="GeneID" id="36838214"/>
<dbReference type="InterPro" id="IPR013021">
    <property type="entry name" value="Myo-inos-1-P_Synthase_GAPDH"/>
</dbReference>
<proteinExistence type="inferred from homology"/>
<protein>
    <submittedName>
        <fullName evidence="3">Inositol-3-phosphate synthase</fullName>
    </submittedName>
</protein>
<dbReference type="PANTHER" id="PTHR43125">
    <property type="entry name" value="INOSITOL-3-PHOSPHATE SYNTHASE"/>
    <property type="match status" value="1"/>
</dbReference>
<dbReference type="PANTHER" id="PTHR43125:SF1">
    <property type="entry name" value="INOSITOL-3-PHOSPHATE SYNTHASE"/>
    <property type="match status" value="1"/>
</dbReference>
<dbReference type="GO" id="GO:0004512">
    <property type="term" value="F:inositol-3-phosphate synthase activity"/>
    <property type="evidence" value="ECO:0007669"/>
    <property type="project" value="InterPro"/>
</dbReference>
<dbReference type="SUPFAM" id="SSF51735">
    <property type="entry name" value="NAD(P)-binding Rossmann-fold domains"/>
    <property type="match status" value="1"/>
</dbReference>
<dbReference type="EMBL" id="CP029288">
    <property type="protein sequence ID" value="AWR97768.1"/>
    <property type="molecule type" value="Genomic_DNA"/>
</dbReference>
<dbReference type="Gene3D" id="3.30.360.10">
    <property type="entry name" value="Dihydrodipicolinate Reductase, domain 2"/>
    <property type="match status" value="1"/>
</dbReference>
<dbReference type="InterPro" id="IPR036291">
    <property type="entry name" value="NAD(P)-bd_dom_sf"/>
</dbReference>
<dbReference type="InterPro" id="IPR002587">
    <property type="entry name" value="Myo-inos-1-P_Synthase"/>
</dbReference>
<evidence type="ECO:0000313" key="4">
    <source>
        <dbReference type="Proteomes" id="UP000248410"/>
    </source>
</evidence>
<dbReference type="OrthoDB" id="80661at2157"/>
<dbReference type="GO" id="GO:0008654">
    <property type="term" value="P:phospholipid biosynthetic process"/>
    <property type="evidence" value="ECO:0007669"/>
    <property type="project" value="InterPro"/>
</dbReference>